<evidence type="ECO:0000313" key="2">
    <source>
        <dbReference type="EMBL" id="PHJ16201.1"/>
    </source>
</evidence>
<proteinExistence type="predicted"/>
<gene>
    <name evidence="2" type="ORF">CSUI_009986</name>
</gene>
<keyword evidence="3" id="KW-1185">Reference proteome</keyword>
<evidence type="ECO:0000313" key="3">
    <source>
        <dbReference type="Proteomes" id="UP000221165"/>
    </source>
</evidence>
<feature type="non-terminal residue" evidence="2">
    <location>
        <position position="410"/>
    </location>
</feature>
<sequence length="410" mass="45140">LFPRLFCFFFLSCFPLRCFRPVVPFFTRFTSHVLSTLSVLLRFCCLFSLICLFPGPFLALNLSLCVSRPRELFSSAFRFRSSVVLGRRDISRSFFRLPFLIPPFLFPSTICPMDFFEDLFSPPKRPRPASPSDGRRPLGDSIADVSPSASSLAPPPPPRGLRGALCTDRLAIDFREVAFVSFFRPSFHPLVVIPFGLRSSVRYFPCFPFWVAPTTTARSDQVRGRVSLASPSNLACSLFSELPSSSRDRWRSSLCNRPELESQPVEHRPPGWSTLYHMLTGSGHASSSVARPYCIPPGYFRPEPFLALFGGRVHVPPLFDAEISHHSYPSDSSSSAVSDVSTAACSSPSPRRCGFPGSSSAKRSRTAVVSCDSCVVSVSSDSSEESQDLSPSSSSVACAYIHPDTPADVD</sequence>
<dbReference type="EMBL" id="MIGC01006483">
    <property type="protein sequence ID" value="PHJ16201.1"/>
    <property type="molecule type" value="Genomic_DNA"/>
</dbReference>
<comment type="caution">
    <text evidence="2">The sequence shown here is derived from an EMBL/GenBank/DDBJ whole genome shotgun (WGS) entry which is preliminary data.</text>
</comment>
<feature type="compositionally biased region" description="Low complexity" evidence="1">
    <location>
        <begin position="368"/>
        <end position="381"/>
    </location>
</feature>
<dbReference type="VEuPathDB" id="ToxoDB:CSUI_009986"/>
<dbReference type="Proteomes" id="UP000221165">
    <property type="component" value="Unassembled WGS sequence"/>
</dbReference>
<evidence type="ECO:0000256" key="1">
    <source>
        <dbReference type="SAM" id="MobiDB-lite"/>
    </source>
</evidence>
<dbReference type="RefSeq" id="XP_067917931.1">
    <property type="nucleotide sequence ID" value="XM_068070093.1"/>
</dbReference>
<protein>
    <submittedName>
        <fullName evidence="2">Uncharacterized protein</fullName>
    </submittedName>
</protein>
<reference evidence="2 3" key="1">
    <citation type="journal article" date="2017" name="Int. J. Parasitol.">
        <title>The genome of the protozoan parasite Cystoisospora suis and a reverse vaccinology approach to identify vaccine candidates.</title>
        <authorList>
            <person name="Palmieri N."/>
            <person name="Shrestha A."/>
            <person name="Ruttkowski B."/>
            <person name="Beck T."/>
            <person name="Vogl C."/>
            <person name="Tomley F."/>
            <person name="Blake D.P."/>
            <person name="Joachim A."/>
        </authorList>
    </citation>
    <scope>NUCLEOTIDE SEQUENCE [LARGE SCALE GENOMIC DNA]</scope>
    <source>
        <strain evidence="2 3">Wien I</strain>
    </source>
</reference>
<feature type="non-terminal residue" evidence="2">
    <location>
        <position position="1"/>
    </location>
</feature>
<dbReference type="GeneID" id="94433304"/>
<name>A0A2C6JE43_9APIC</name>
<organism evidence="2 3">
    <name type="scientific">Cystoisospora suis</name>
    <dbReference type="NCBI Taxonomy" id="483139"/>
    <lineage>
        <taxon>Eukaryota</taxon>
        <taxon>Sar</taxon>
        <taxon>Alveolata</taxon>
        <taxon>Apicomplexa</taxon>
        <taxon>Conoidasida</taxon>
        <taxon>Coccidia</taxon>
        <taxon>Eucoccidiorida</taxon>
        <taxon>Eimeriorina</taxon>
        <taxon>Sarcocystidae</taxon>
        <taxon>Cystoisospora</taxon>
    </lineage>
</organism>
<dbReference type="AlphaFoldDB" id="A0A2C6JE43"/>
<accession>A0A2C6JE43</accession>
<feature type="region of interest" description="Disordered" evidence="1">
    <location>
        <begin position="345"/>
        <end position="410"/>
    </location>
</feature>